<name>A0A4Y1RSB9_PRUDU</name>
<evidence type="ECO:0000313" key="1">
    <source>
        <dbReference type="EMBL" id="BBH07261.1"/>
    </source>
</evidence>
<protein>
    <submittedName>
        <fullName evidence="1">Uncharacterized protein</fullName>
    </submittedName>
</protein>
<organism evidence="1">
    <name type="scientific">Prunus dulcis</name>
    <name type="common">Almond</name>
    <name type="synonym">Amygdalus dulcis</name>
    <dbReference type="NCBI Taxonomy" id="3755"/>
    <lineage>
        <taxon>Eukaryota</taxon>
        <taxon>Viridiplantae</taxon>
        <taxon>Streptophyta</taxon>
        <taxon>Embryophyta</taxon>
        <taxon>Tracheophyta</taxon>
        <taxon>Spermatophyta</taxon>
        <taxon>Magnoliopsida</taxon>
        <taxon>eudicotyledons</taxon>
        <taxon>Gunneridae</taxon>
        <taxon>Pentapetalae</taxon>
        <taxon>rosids</taxon>
        <taxon>fabids</taxon>
        <taxon>Rosales</taxon>
        <taxon>Rosaceae</taxon>
        <taxon>Amygdaloideae</taxon>
        <taxon>Amygdaleae</taxon>
        <taxon>Prunus</taxon>
    </lineage>
</organism>
<dbReference type="AlphaFoldDB" id="A0A4Y1RSB9"/>
<accession>A0A4Y1RSB9</accession>
<proteinExistence type="predicted"/>
<feature type="non-terminal residue" evidence="1">
    <location>
        <position position="1"/>
    </location>
</feature>
<sequence>GPVLAVQPPETLGEDDPWEGLLIYTPDNNDKVLVTGSLHLVGDKESLGVVWYSGQLWIGLNLETVMDQFGLA</sequence>
<dbReference type="EMBL" id="AP019303">
    <property type="protein sequence ID" value="BBH07261.1"/>
    <property type="molecule type" value="Genomic_DNA"/>
</dbReference>
<reference evidence="1" key="1">
    <citation type="journal article" date="2019" name="Science">
        <title>Mutation of a bHLH transcription factor allowed almond domestication.</title>
        <authorList>
            <person name="Sanchez-Perez R."/>
            <person name="Pavan S."/>
            <person name="Mazzeo R."/>
            <person name="Moldovan C."/>
            <person name="Aiese Cigliano R."/>
            <person name="Del Cueto J."/>
            <person name="Ricciardi F."/>
            <person name="Lotti C."/>
            <person name="Ricciardi L."/>
            <person name="Dicenta F."/>
            <person name="Lopez-Marques R.L."/>
            <person name="Lindberg Moller B."/>
        </authorList>
    </citation>
    <scope>NUCLEOTIDE SEQUENCE</scope>
</reference>
<gene>
    <name evidence="1" type="ORF">Prudu_019140</name>
</gene>